<organism evidence="1 2">
    <name type="scientific">Pontibacter aydingkolensis</name>
    <dbReference type="NCBI Taxonomy" id="1911536"/>
    <lineage>
        <taxon>Bacteria</taxon>
        <taxon>Pseudomonadati</taxon>
        <taxon>Bacteroidota</taxon>
        <taxon>Cytophagia</taxon>
        <taxon>Cytophagales</taxon>
        <taxon>Hymenobacteraceae</taxon>
        <taxon>Pontibacter</taxon>
    </lineage>
</organism>
<comment type="caution">
    <text evidence="1">The sequence shown here is derived from an EMBL/GenBank/DDBJ whole genome shotgun (WGS) entry which is preliminary data.</text>
</comment>
<proteinExistence type="predicted"/>
<dbReference type="RefSeq" id="WP_219877969.1">
    <property type="nucleotide sequence ID" value="NZ_JAHYXK010000011.1"/>
</dbReference>
<dbReference type="EMBL" id="JAHYXK010000011">
    <property type="protein sequence ID" value="MBW7468091.1"/>
    <property type="molecule type" value="Genomic_DNA"/>
</dbReference>
<dbReference type="Pfam" id="PF04170">
    <property type="entry name" value="NlpE"/>
    <property type="match status" value="1"/>
</dbReference>
<name>A0ABS7CWM0_9BACT</name>
<dbReference type="PROSITE" id="PS51257">
    <property type="entry name" value="PROKAR_LIPOPROTEIN"/>
    <property type="match status" value="1"/>
</dbReference>
<accession>A0ABS7CWM0</accession>
<evidence type="ECO:0000313" key="2">
    <source>
        <dbReference type="Proteomes" id="UP000813018"/>
    </source>
</evidence>
<keyword evidence="2" id="KW-1185">Reference proteome</keyword>
<evidence type="ECO:0000313" key="1">
    <source>
        <dbReference type="EMBL" id="MBW7468091.1"/>
    </source>
</evidence>
<dbReference type="Proteomes" id="UP000813018">
    <property type="component" value="Unassembled WGS sequence"/>
</dbReference>
<gene>
    <name evidence="1" type="ORF">K0O23_13535</name>
</gene>
<reference evidence="1 2" key="1">
    <citation type="journal article" date="2016" name="Int. J. Syst. Evol. Microbiol.">
        <title>Pontibacter aydingkolensis sp. nov., isolated from soil of a salt lake.</title>
        <authorList>
            <person name="Osman G."/>
            <person name="Zhang T."/>
            <person name="Lou K."/>
            <person name="Gao Y."/>
            <person name="Chang W."/>
            <person name="Lin Q."/>
            <person name="Yang H.M."/>
            <person name="Huo X.D."/>
            <person name="Wang N."/>
        </authorList>
    </citation>
    <scope>NUCLEOTIDE SEQUENCE [LARGE SCALE GENOMIC DNA]</scope>
    <source>
        <strain evidence="1 2">KACC 19255</strain>
    </source>
</reference>
<dbReference type="InterPro" id="IPR007298">
    <property type="entry name" value="Cu-R_lipoprotein_NlpE"/>
</dbReference>
<protein>
    <submittedName>
        <fullName evidence="1">Copper resistance protein NlpE N-terminal domain-containing protein</fullName>
    </submittedName>
</protein>
<sequence>MKIQNIMLWVWVAQWFVLASCSRSSVMDVDDWEDTEAVVVDKNVAPNDVVGSWHGFIPCPGCIGYTYGLVLMDDYSFEERIIYEDREGEPVTRIGTWKVTEGIVELSGNEAERRRFSLDAAGKLRMLDFDGKPINEDLKVQYSLKRGAAFNEEDTQFWEGSRKAGVDFVATGHNPSWVLEVDKEGEMLFKTRPEETVKLQVKTPVPTTNGSTTSYRAPTDAGELAVELTEQTCADAMSGKERPYTVRVTANGKVYTGCGLYLGDNQSK</sequence>
<dbReference type="Gene3D" id="2.40.128.640">
    <property type="match status" value="1"/>
</dbReference>